<reference evidence="5" key="1">
    <citation type="submission" date="2025-08" db="UniProtKB">
        <authorList>
            <consortium name="Ensembl"/>
        </authorList>
    </citation>
    <scope>IDENTIFICATION</scope>
</reference>
<dbReference type="InterPro" id="IPR003599">
    <property type="entry name" value="Ig_sub"/>
</dbReference>
<dbReference type="InterPro" id="IPR007110">
    <property type="entry name" value="Ig-like_dom"/>
</dbReference>
<dbReference type="SMART" id="SM00409">
    <property type="entry name" value="IG"/>
    <property type="match status" value="1"/>
</dbReference>
<evidence type="ECO:0000256" key="1">
    <source>
        <dbReference type="ARBA" id="ARBA00022729"/>
    </source>
</evidence>
<dbReference type="Pfam" id="PF07654">
    <property type="entry name" value="C1-set"/>
    <property type="match status" value="1"/>
</dbReference>
<feature type="transmembrane region" description="Helical" evidence="3">
    <location>
        <begin position="191"/>
        <end position="212"/>
    </location>
</feature>
<dbReference type="Pfam" id="PF07686">
    <property type="entry name" value="V-set"/>
    <property type="match status" value="1"/>
</dbReference>
<keyword evidence="3" id="KW-1133">Transmembrane helix</keyword>
<keyword evidence="3" id="KW-0812">Transmembrane</keyword>
<evidence type="ECO:0000256" key="3">
    <source>
        <dbReference type="SAM" id="Phobius"/>
    </source>
</evidence>
<organism evidence="5 6">
    <name type="scientific">Hippocampus comes</name>
    <name type="common">Tiger tail seahorse</name>
    <dbReference type="NCBI Taxonomy" id="109280"/>
    <lineage>
        <taxon>Eukaryota</taxon>
        <taxon>Metazoa</taxon>
        <taxon>Chordata</taxon>
        <taxon>Craniata</taxon>
        <taxon>Vertebrata</taxon>
        <taxon>Euteleostomi</taxon>
        <taxon>Actinopterygii</taxon>
        <taxon>Neopterygii</taxon>
        <taxon>Teleostei</taxon>
        <taxon>Neoteleostei</taxon>
        <taxon>Acanthomorphata</taxon>
        <taxon>Syngnathiaria</taxon>
        <taxon>Syngnathiformes</taxon>
        <taxon>Syngnathoidei</taxon>
        <taxon>Syngnathidae</taxon>
        <taxon>Hippocampus</taxon>
    </lineage>
</organism>
<dbReference type="GeneTree" id="ENSGT00940000164625"/>
<feature type="domain" description="Ig-like" evidence="4">
    <location>
        <begin position="139"/>
        <end position="236"/>
    </location>
</feature>
<reference evidence="5" key="2">
    <citation type="submission" date="2025-09" db="UniProtKB">
        <authorList>
            <consortium name="Ensembl"/>
        </authorList>
    </citation>
    <scope>IDENTIFICATION</scope>
</reference>
<dbReference type="Gene3D" id="2.60.40.10">
    <property type="entry name" value="Immunoglobulins"/>
    <property type="match status" value="2"/>
</dbReference>
<dbReference type="Ensembl" id="ENSHCOT00000027975.1">
    <property type="protein sequence ID" value="ENSHCOP00000015196.1"/>
    <property type="gene ID" value="ENSHCOG00000018762.1"/>
</dbReference>
<sequence>MCAFPTAAASDALKVHQTPPYLMKQVEDDTNELSCSHSITGYDIILWYKQDRGGAMELLGYLNEKFPVVEDHWKGKFSFSGDSNQQSNLIITDLRINDSAVYFCAASTVVISTCRSTVALFGPGTKLTVLEPNAKITLPKVTLFPPSKKECTNEKDRETKKKTLVCAATDFYPDHVSVAWMVDGQKRETGLSYGVLIAKSCVYAAFVAFLLWRIRVGCSRSLSCPEEEKSNALNSL</sequence>
<dbReference type="InterPro" id="IPR036179">
    <property type="entry name" value="Ig-like_dom_sf"/>
</dbReference>
<dbReference type="InterPro" id="IPR003597">
    <property type="entry name" value="Ig_C1-set"/>
</dbReference>
<proteinExistence type="predicted"/>
<dbReference type="GO" id="GO:0002376">
    <property type="term" value="P:immune system process"/>
    <property type="evidence" value="ECO:0007669"/>
    <property type="project" value="UniProtKB-KW"/>
</dbReference>
<evidence type="ECO:0000313" key="5">
    <source>
        <dbReference type="Ensembl" id="ENSHCOP00000015196.1"/>
    </source>
</evidence>
<name>A0A3Q2YBK0_HIPCM</name>
<dbReference type="InterPro" id="IPR050413">
    <property type="entry name" value="TCR_beta_variable"/>
</dbReference>
<dbReference type="SUPFAM" id="SSF48726">
    <property type="entry name" value="Immunoglobulin"/>
    <property type="match status" value="2"/>
</dbReference>
<keyword evidence="3" id="KW-0472">Membrane</keyword>
<evidence type="ECO:0000256" key="2">
    <source>
        <dbReference type="ARBA" id="ARBA00022859"/>
    </source>
</evidence>
<dbReference type="PANTHER" id="PTHR23268">
    <property type="entry name" value="T-CELL RECEPTOR BETA CHAIN"/>
    <property type="match status" value="1"/>
</dbReference>
<evidence type="ECO:0000313" key="6">
    <source>
        <dbReference type="Proteomes" id="UP000264820"/>
    </source>
</evidence>
<keyword evidence="6" id="KW-1185">Reference proteome</keyword>
<keyword evidence="2" id="KW-0391">Immunity</keyword>
<dbReference type="InterPro" id="IPR013783">
    <property type="entry name" value="Ig-like_fold"/>
</dbReference>
<dbReference type="GO" id="GO:0005886">
    <property type="term" value="C:plasma membrane"/>
    <property type="evidence" value="ECO:0007669"/>
    <property type="project" value="TreeGrafter"/>
</dbReference>
<evidence type="ECO:0000259" key="4">
    <source>
        <dbReference type="PROSITE" id="PS50835"/>
    </source>
</evidence>
<dbReference type="PROSITE" id="PS50835">
    <property type="entry name" value="IG_LIKE"/>
    <property type="match status" value="1"/>
</dbReference>
<dbReference type="PANTHER" id="PTHR23268:SF102">
    <property type="entry name" value="IMMUNOGLOBULIN V-SET DOMAIN-CONTAINING PROTEIN"/>
    <property type="match status" value="1"/>
</dbReference>
<keyword evidence="1" id="KW-0732">Signal</keyword>
<dbReference type="Proteomes" id="UP000264820">
    <property type="component" value="Unplaced"/>
</dbReference>
<protein>
    <recommendedName>
        <fullName evidence="4">Ig-like domain-containing protein</fullName>
    </recommendedName>
</protein>
<accession>A0A3Q2YBK0</accession>
<dbReference type="InterPro" id="IPR013106">
    <property type="entry name" value="Ig_V-set"/>
</dbReference>
<dbReference type="AlphaFoldDB" id="A0A3Q2YBK0"/>
<dbReference type="GO" id="GO:0007166">
    <property type="term" value="P:cell surface receptor signaling pathway"/>
    <property type="evidence" value="ECO:0007669"/>
    <property type="project" value="TreeGrafter"/>
</dbReference>
<dbReference type="SMART" id="SM00406">
    <property type="entry name" value="IGv"/>
    <property type="match status" value="1"/>
</dbReference>